<dbReference type="Proteomes" id="UP000199520">
    <property type="component" value="Unassembled WGS sequence"/>
</dbReference>
<dbReference type="InterPro" id="IPR055259">
    <property type="entry name" value="YkvP/CgeB_Glyco_trans-like"/>
</dbReference>
<reference evidence="3" key="1">
    <citation type="submission" date="2016-10" db="EMBL/GenBank/DDBJ databases">
        <authorList>
            <person name="Varghese N."/>
            <person name="Submissions S."/>
        </authorList>
    </citation>
    <scope>NUCLEOTIDE SEQUENCE [LARGE SCALE GENOMIC DNA]</scope>
    <source>
        <strain evidence="3">DSM 13327</strain>
    </source>
</reference>
<dbReference type="EMBL" id="FOTS01000005">
    <property type="protein sequence ID" value="SFL45519.1"/>
    <property type="molecule type" value="Genomic_DNA"/>
</dbReference>
<evidence type="ECO:0000313" key="3">
    <source>
        <dbReference type="Proteomes" id="UP000199520"/>
    </source>
</evidence>
<sequence length="394" mass="44164">MNGRVLLFKGQSRYNVVRDFIDDLAAAFNELGKETLVVDLSLESHTPQVIQEAFSKECAFACGFNLNGCDLGFGQEGIKFLQDVGIPYVGMLVDNPLYHFDKFRFINAVGMPENFVITCVDKYHLELMKCCSKISFSAFLPHAGSCAAQADRFKDMDRRSKDIVFCGSYSKPSISWANSGADFLLDDVAECMLSTENIQVQDALQEVLKARNYTLSPEFFQRLLCLSVHVDYYVRSIRRGKLISELAKLGASLNIYGNGWEDLSCTKTINVHKAVNFQEALLLMADAKITLNLVNSFSYGSHERVFSAMLNGSVALTDSNGYWRDEFEQDKEIVTYSTLKVDELPQVTATLLADIPRLNSIAEAGQKKVEQNHTWKARAQEIIKLVQMLDGISQ</sequence>
<name>A0A1I4HTI9_9FIRM</name>
<proteinExistence type="predicted"/>
<dbReference type="AlphaFoldDB" id="A0A1I4HTI9"/>
<keyword evidence="2" id="KW-0808">Transferase</keyword>
<gene>
    <name evidence="2" type="ORF">SAMN04490355_100540</name>
</gene>
<evidence type="ECO:0000259" key="1">
    <source>
        <dbReference type="Pfam" id="PF13524"/>
    </source>
</evidence>
<accession>A0A1I4HTI9</accession>
<dbReference type="OrthoDB" id="5756516at2"/>
<organism evidence="2 3">
    <name type="scientific">Pelosinus propionicus DSM 13327</name>
    <dbReference type="NCBI Taxonomy" id="1123291"/>
    <lineage>
        <taxon>Bacteria</taxon>
        <taxon>Bacillati</taxon>
        <taxon>Bacillota</taxon>
        <taxon>Negativicutes</taxon>
        <taxon>Selenomonadales</taxon>
        <taxon>Sporomusaceae</taxon>
        <taxon>Pelosinus</taxon>
    </lineage>
</organism>
<feature type="domain" description="Spore protein YkvP/CgeB glycosyl transferase-like" evidence="1">
    <location>
        <begin position="240"/>
        <end position="383"/>
    </location>
</feature>
<dbReference type="RefSeq" id="WP_090933054.1">
    <property type="nucleotide sequence ID" value="NZ_FOTS01000005.1"/>
</dbReference>
<dbReference type="STRING" id="1123291.SAMN04490355_100540"/>
<dbReference type="GO" id="GO:0016740">
    <property type="term" value="F:transferase activity"/>
    <property type="evidence" value="ECO:0007669"/>
    <property type="project" value="UniProtKB-KW"/>
</dbReference>
<evidence type="ECO:0000313" key="2">
    <source>
        <dbReference type="EMBL" id="SFL45519.1"/>
    </source>
</evidence>
<dbReference type="Pfam" id="PF13524">
    <property type="entry name" value="Glyco_trans_1_2"/>
    <property type="match status" value="1"/>
</dbReference>
<protein>
    <submittedName>
        <fullName evidence="2">Glycosyl transferases group 1</fullName>
    </submittedName>
</protein>
<keyword evidence="3" id="KW-1185">Reference proteome</keyword>